<dbReference type="NCBIfam" id="TIGR01727">
    <property type="entry name" value="oligo_HPY"/>
    <property type="match status" value="1"/>
</dbReference>
<keyword evidence="2" id="KW-0813">Transport</keyword>
<evidence type="ECO:0000256" key="3">
    <source>
        <dbReference type="ARBA" id="ARBA00022741"/>
    </source>
</evidence>
<protein>
    <submittedName>
        <fullName evidence="6">ABC transporter ATP-binding protein</fullName>
    </submittedName>
</protein>
<name>A0ABV5ZEB4_9GAMM</name>
<dbReference type="Pfam" id="PF08352">
    <property type="entry name" value="oligo_HPY"/>
    <property type="match status" value="1"/>
</dbReference>
<dbReference type="InterPro" id="IPR027417">
    <property type="entry name" value="P-loop_NTPase"/>
</dbReference>
<comment type="similarity">
    <text evidence="1">Belongs to the ABC transporter superfamily.</text>
</comment>
<organism evidence="6 7">
    <name type="scientific">Balneatrix alpica</name>
    <dbReference type="NCBI Taxonomy" id="75684"/>
    <lineage>
        <taxon>Bacteria</taxon>
        <taxon>Pseudomonadati</taxon>
        <taxon>Pseudomonadota</taxon>
        <taxon>Gammaproteobacteria</taxon>
        <taxon>Oceanospirillales</taxon>
        <taxon>Balneatrichaceae</taxon>
        <taxon>Balneatrix</taxon>
    </lineage>
</organism>
<dbReference type="Gene3D" id="3.40.50.300">
    <property type="entry name" value="P-loop containing nucleotide triphosphate hydrolases"/>
    <property type="match status" value="1"/>
</dbReference>
<keyword evidence="4 6" id="KW-0067">ATP-binding</keyword>
<dbReference type="EMBL" id="JBHLZN010000004">
    <property type="protein sequence ID" value="MFB9887190.1"/>
    <property type="molecule type" value="Genomic_DNA"/>
</dbReference>
<keyword evidence="7" id="KW-1185">Reference proteome</keyword>
<keyword evidence="3" id="KW-0547">Nucleotide-binding</keyword>
<dbReference type="PANTHER" id="PTHR43776:SF7">
    <property type="entry name" value="D,D-DIPEPTIDE TRANSPORT ATP-BINDING PROTEIN DDPF-RELATED"/>
    <property type="match status" value="1"/>
</dbReference>
<reference evidence="6 7" key="1">
    <citation type="submission" date="2024-09" db="EMBL/GenBank/DDBJ databases">
        <authorList>
            <person name="Sun Q."/>
            <person name="Mori K."/>
        </authorList>
    </citation>
    <scope>NUCLEOTIDE SEQUENCE [LARGE SCALE GENOMIC DNA]</scope>
    <source>
        <strain evidence="6 7">ATCC 51285</strain>
    </source>
</reference>
<dbReference type="PROSITE" id="PS50893">
    <property type="entry name" value="ABC_TRANSPORTER_2"/>
    <property type="match status" value="1"/>
</dbReference>
<dbReference type="InterPro" id="IPR003439">
    <property type="entry name" value="ABC_transporter-like_ATP-bd"/>
</dbReference>
<evidence type="ECO:0000313" key="7">
    <source>
        <dbReference type="Proteomes" id="UP001589628"/>
    </source>
</evidence>
<comment type="caution">
    <text evidence="6">The sequence shown here is derived from an EMBL/GenBank/DDBJ whole genome shotgun (WGS) entry which is preliminary data.</text>
</comment>
<dbReference type="PANTHER" id="PTHR43776">
    <property type="entry name" value="TRANSPORT ATP-BINDING PROTEIN"/>
    <property type="match status" value="1"/>
</dbReference>
<dbReference type="InterPro" id="IPR003593">
    <property type="entry name" value="AAA+_ATPase"/>
</dbReference>
<dbReference type="Proteomes" id="UP001589628">
    <property type="component" value="Unassembled WGS sequence"/>
</dbReference>
<dbReference type="InterPro" id="IPR050319">
    <property type="entry name" value="ABC_transp_ATP-bind"/>
</dbReference>
<evidence type="ECO:0000259" key="5">
    <source>
        <dbReference type="PROSITE" id="PS50893"/>
    </source>
</evidence>
<gene>
    <name evidence="6" type="ORF">ACFFLH_12290</name>
</gene>
<dbReference type="SUPFAM" id="SSF52540">
    <property type="entry name" value="P-loop containing nucleoside triphosphate hydrolases"/>
    <property type="match status" value="1"/>
</dbReference>
<dbReference type="InterPro" id="IPR013563">
    <property type="entry name" value="Oligopep_ABC_C"/>
</dbReference>
<proteinExistence type="inferred from homology"/>
<evidence type="ECO:0000256" key="4">
    <source>
        <dbReference type="ARBA" id="ARBA00022840"/>
    </source>
</evidence>
<accession>A0ABV5ZEB4</accession>
<evidence type="ECO:0000313" key="6">
    <source>
        <dbReference type="EMBL" id="MFB9887190.1"/>
    </source>
</evidence>
<evidence type="ECO:0000256" key="1">
    <source>
        <dbReference type="ARBA" id="ARBA00005417"/>
    </source>
</evidence>
<dbReference type="SMART" id="SM00382">
    <property type="entry name" value="AAA"/>
    <property type="match status" value="1"/>
</dbReference>
<feature type="domain" description="ABC transporter" evidence="5">
    <location>
        <begin position="7"/>
        <end position="266"/>
    </location>
</feature>
<sequence>MNNAPLLQLQNLSKVFTPPQDFTDRLLTRIGLSQPARSLHAVSEVNLEINKGQVVGIVGESGCGKSTLARLIAQLLTPSSGQVSFQGQDRAQMSAQQQRQVQLAVQMIFQNPYASLNPRRRVADIIMEAPLVHGLVSKQEAPARLEQLLQMVGLDMGIRHRFPHQFSGGQRQRIGIARALAVNPELIICDESVAALDVSIQAQVLNLLMELRQQRQLTYLFISHDLGVVEHLCDEVVIMYLGRIVEQAPVETLFSRPLHPYTQALLNAIPQISLGKKHYQPIQGEIPSPLNPPAGCPFHPRCPQAMPECSQKRPPLRTLSSGQRIACHLIEA</sequence>
<dbReference type="RefSeq" id="WP_035461873.1">
    <property type="nucleotide sequence ID" value="NZ_JBHLZN010000004.1"/>
</dbReference>
<dbReference type="InterPro" id="IPR017871">
    <property type="entry name" value="ABC_transporter-like_CS"/>
</dbReference>
<dbReference type="Pfam" id="PF00005">
    <property type="entry name" value="ABC_tran"/>
    <property type="match status" value="1"/>
</dbReference>
<evidence type="ECO:0000256" key="2">
    <source>
        <dbReference type="ARBA" id="ARBA00022448"/>
    </source>
</evidence>
<dbReference type="CDD" id="cd03257">
    <property type="entry name" value="ABC_NikE_OppD_transporters"/>
    <property type="match status" value="1"/>
</dbReference>
<dbReference type="GO" id="GO:0005524">
    <property type="term" value="F:ATP binding"/>
    <property type="evidence" value="ECO:0007669"/>
    <property type="project" value="UniProtKB-KW"/>
</dbReference>
<dbReference type="PROSITE" id="PS00211">
    <property type="entry name" value="ABC_TRANSPORTER_1"/>
    <property type="match status" value="1"/>
</dbReference>